<accession>A0A9N7RN60</accession>
<reference evidence="4" key="1">
    <citation type="submission" date="2019-12" db="EMBL/GenBank/DDBJ databases">
        <authorList>
            <person name="Scholes J."/>
        </authorList>
    </citation>
    <scope>NUCLEOTIDE SEQUENCE</scope>
</reference>
<dbReference type="Proteomes" id="UP001153555">
    <property type="component" value="Unassembled WGS sequence"/>
</dbReference>
<feature type="compositionally biased region" description="Gly residues" evidence="1">
    <location>
        <begin position="242"/>
        <end position="259"/>
    </location>
</feature>
<gene>
    <name evidence="4" type="ORF">SHERM_03952</name>
</gene>
<dbReference type="PANTHER" id="PTHR37610">
    <property type="entry name" value="CCHC-TYPE DOMAIN-CONTAINING PROTEIN"/>
    <property type="match status" value="1"/>
</dbReference>
<dbReference type="Pfam" id="PF14244">
    <property type="entry name" value="Retrotran_gag_3"/>
    <property type="match status" value="1"/>
</dbReference>
<feature type="domain" description="Retrotransposon gag" evidence="2">
    <location>
        <begin position="76"/>
        <end position="178"/>
    </location>
</feature>
<dbReference type="PANTHER" id="PTHR37610:SF40">
    <property type="entry name" value="OS01G0909600 PROTEIN"/>
    <property type="match status" value="1"/>
</dbReference>
<dbReference type="EMBL" id="CACSLK010030184">
    <property type="protein sequence ID" value="CAA0836919.1"/>
    <property type="molecule type" value="Genomic_DNA"/>
</dbReference>
<evidence type="ECO:0000256" key="1">
    <source>
        <dbReference type="SAM" id="MobiDB-lite"/>
    </source>
</evidence>
<name>A0A9N7RN60_STRHE</name>
<evidence type="ECO:0000313" key="5">
    <source>
        <dbReference type="Proteomes" id="UP001153555"/>
    </source>
</evidence>
<organism evidence="4 5">
    <name type="scientific">Striga hermonthica</name>
    <name type="common">Purple witchweed</name>
    <name type="synonym">Buchnera hermonthica</name>
    <dbReference type="NCBI Taxonomy" id="68872"/>
    <lineage>
        <taxon>Eukaryota</taxon>
        <taxon>Viridiplantae</taxon>
        <taxon>Streptophyta</taxon>
        <taxon>Embryophyta</taxon>
        <taxon>Tracheophyta</taxon>
        <taxon>Spermatophyta</taxon>
        <taxon>Magnoliopsida</taxon>
        <taxon>eudicotyledons</taxon>
        <taxon>Gunneridae</taxon>
        <taxon>Pentapetalae</taxon>
        <taxon>asterids</taxon>
        <taxon>lamiids</taxon>
        <taxon>Lamiales</taxon>
        <taxon>Orobanchaceae</taxon>
        <taxon>Buchnereae</taxon>
        <taxon>Striga</taxon>
    </lineage>
</organism>
<dbReference type="Pfam" id="PF03732">
    <property type="entry name" value="Retrotrans_gag"/>
    <property type="match status" value="1"/>
</dbReference>
<dbReference type="InterPro" id="IPR005162">
    <property type="entry name" value="Retrotrans_gag_dom"/>
</dbReference>
<keyword evidence="5" id="KW-1185">Reference proteome</keyword>
<feature type="non-terminal residue" evidence="4">
    <location>
        <position position="295"/>
    </location>
</feature>
<feature type="region of interest" description="Disordered" evidence="1">
    <location>
        <begin position="239"/>
        <end position="261"/>
    </location>
</feature>
<evidence type="ECO:0000259" key="2">
    <source>
        <dbReference type="Pfam" id="PF03732"/>
    </source>
</evidence>
<evidence type="ECO:0008006" key="6">
    <source>
        <dbReference type="Google" id="ProtNLM"/>
    </source>
</evidence>
<dbReference type="OrthoDB" id="850522at2759"/>
<evidence type="ECO:0000259" key="3">
    <source>
        <dbReference type="Pfam" id="PF14244"/>
    </source>
</evidence>
<proteinExistence type="predicted"/>
<feature type="domain" description="Retrotransposon Copia-like N-terminal" evidence="3">
    <location>
        <begin position="12"/>
        <end position="57"/>
    </location>
</feature>
<dbReference type="AlphaFoldDB" id="A0A9N7RN60"/>
<dbReference type="InterPro" id="IPR029472">
    <property type="entry name" value="Copia-like_N"/>
</dbReference>
<comment type="caution">
    <text evidence="4">The sequence shown here is derived from an EMBL/GenBank/DDBJ whole genome shotgun (WGS) entry which is preliminary data.</text>
</comment>
<evidence type="ECO:0000313" key="4">
    <source>
        <dbReference type="EMBL" id="CAA0836919.1"/>
    </source>
</evidence>
<feature type="non-terminal residue" evidence="4">
    <location>
        <position position="1"/>
    </location>
</feature>
<protein>
    <recommendedName>
        <fullName evidence="6">Retrotransposon Copia-like N-terminal domain-containing protein</fullName>
    </recommendedName>
</protein>
<sequence>DAMHDPFALSTSDHPGLLLISHPLSGNNFLSWKRSIMIALGAKTKLGFINGEIEKPDENSEGYAVWKKVDWTVLSWILNSLSKDIAESFVYADTSKELWEDICQRFGENNGPLKYKIQREISNHCQGNKSVMEYFNKLKKLWDEYSCVAPLQLCNCEKRKFVVQQDSETKLIQFLMGLNDSYDNLKSQIMLIDPLPTINRAYSMVLSAERQRNVQMEYGERIDNSAMIAKVDGYGRSAGNNNRGGRGGYMGQGLTGGRGRGYRMTREEKAKLLCDKCGMHGHTIATCFKVHGVPE</sequence>